<sequence>MIGTVIQPLKGLEFIKGEEFVIGGPIEEGKNKVLVVEFWATWCPPCRTSIPHITEVAHKYKTKDVTIVGVTNEQDENTVKNFVEDMGDKMDYTVAIDLERSARNALFVPSKASGIPTAFILENNKVVWFGHPMDPAFEQTLDQSASRASARAGSEQGGEEDL</sequence>
<dbReference type="InterPro" id="IPR013766">
    <property type="entry name" value="Thioredoxin_domain"/>
</dbReference>
<dbReference type="PROSITE" id="PS00194">
    <property type="entry name" value="THIOREDOXIN_1"/>
    <property type="match status" value="1"/>
</dbReference>
<keyword evidence="7" id="KW-1185">Reference proteome</keyword>
<feature type="domain" description="Thioredoxin" evidence="5">
    <location>
        <begin position="1"/>
        <end position="146"/>
    </location>
</feature>
<dbReference type="CDD" id="cd02966">
    <property type="entry name" value="TlpA_like_family"/>
    <property type="match status" value="1"/>
</dbReference>
<evidence type="ECO:0000256" key="2">
    <source>
        <dbReference type="ARBA" id="ARBA00010505"/>
    </source>
</evidence>
<dbReference type="AlphaFoldDB" id="A0A433D8I3"/>
<dbReference type="GO" id="GO:0017004">
    <property type="term" value="P:cytochrome complex assembly"/>
    <property type="evidence" value="ECO:0007669"/>
    <property type="project" value="UniProtKB-KW"/>
</dbReference>
<comment type="subcellular location">
    <subcellularLocation>
        <location evidence="1">Cell envelope</location>
    </subcellularLocation>
</comment>
<gene>
    <name evidence="6" type="ORF">BC936DRAFT_146061</name>
</gene>
<dbReference type="Gene3D" id="3.40.30.10">
    <property type="entry name" value="Glutaredoxin"/>
    <property type="match status" value="1"/>
</dbReference>
<evidence type="ECO:0000259" key="5">
    <source>
        <dbReference type="PROSITE" id="PS51352"/>
    </source>
</evidence>
<protein>
    <recommendedName>
        <fullName evidence="5">Thioredoxin domain-containing protein</fullName>
    </recommendedName>
</protein>
<comment type="caution">
    <text evidence="6">The sequence shown here is derived from an EMBL/GenBank/DDBJ whole genome shotgun (WGS) entry which is preliminary data.</text>
</comment>
<feature type="compositionally biased region" description="Low complexity" evidence="4">
    <location>
        <begin position="143"/>
        <end position="154"/>
    </location>
</feature>
<dbReference type="PANTHER" id="PTHR42852:SF18">
    <property type="entry name" value="CHROMOSOME UNDETERMINED SCAFFOLD_47, WHOLE GENOME SHOTGUN SEQUENCE"/>
    <property type="match status" value="1"/>
</dbReference>
<evidence type="ECO:0000313" key="6">
    <source>
        <dbReference type="EMBL" id="RUP47169.1"/>
    </source>
</evidence>
<dbReference type="PANTHER" id="PTHR42852">
    <property type="entry name" value="THIOL:DISULFIDE INTERCHANGE PROTEIN DSBE"/>
    <property type="match status" value="1"/>
</dbReference>
<accession>A0A433D8I3</accession>
<dbReference type="Proteomes" id="UP000268093">
    <property type="component" value="Unassembled WGS sequence"/>
</dbReference>
<evidence type="ECO:0000256" key="3">
    <source>
        <dbReference type="ARBA" id="ARBA00022748"/>
    </source>
</evidence>
<evidence type="ECO:0000313" key="7">
    <source>
        <dbReference type="Proteomes" id="UP000268093"/>
    </source>
</evidence>
<name>A0A433D8I3_9FUNG</name>
<dbReference type="InterPro" id="IPR036249">
    <property type="entry name" value="Thioredoxin-like_sf"/>
</dbReference>
<dbReference type="InterPro" id="IPR050553">
    <property type="entry name" value="Thioredoxin_ResA/DsbE_sf"/>
</dbReference>
<evidence type="ECO:0000256" key="1">
    <source>
        <dbReference type="ARBA" id="ARBA00004196"/>
    </source>
</evidence>
<dbReference type="PROSITE" id="PS51352">
    <property type="entry name" value="THIOREDOXIN_2"/>
    <property type="match status" value="1"/>
</dbReference>
<proteinExistence type="inferred from homology"/>
<dbReference type="SUPFAM" id="SSF52833">
    <property type="entry name" value="Thioredoxin-like"/>
    <property type="match status" value="1"/>
</dbReference>
<dbReference type="InterPro" id="IPR013740">
    <property type="entry name" value="Redoxin"/>
</dbReference>
<feature type="region of interest" description="Disordered" evidence="4">
    <location>
        <begin position="141"/>
        <end position="162"/>
    </location>
</feature>
<dbReference type="EMBL" id="RBNI01004888">
    <property type="protein sequence ID" value="RUP47169.1"/>
    <property type="molecule type" value="Genomic_DNA"/>
</dbReference>
<keyword evidence="3" id="KW-0201">Cytochrome c-type biogenesis</keyword>
<reference evidence="6 7" key="1">
    <citation type="journal article" date="2018" name="New Phytol.">
        <title>Phylogenomics of Endogonaceae and evolution of mycorrhizas within Mucoromycota.</title>
        <authorList>
            <person name="Chang Y."/>
            <person name="Desiro A."/>
            <person name="Na H."/>
            <person name="Sandor L."/>
            <person name="Lipzen A."/>
            <person name="Clum A."/>
            <person name="Barry K."/>
            <person name="Grigoriev I.V."/>
            <person name="Martin F.M."/>
            <person name="Stajich J.E."/>
            <person name="Smith M.E."/>
            <person name="Bonito G."/>
            <person name="Spatafora J.W."/>
        </authorList>
    </citation>
    <scope>NUCLEOTIDE SEQUENCE [LARGE SCALE GENOMIC DNA]</scope>
    <source>
        <strain evidence="6 7">GMNB39</strain>
    </source>
</reference>
<comment type="similarity">
    <text evidence="2">Belongs to the peroxiredoxin family. Prx5 subfamily.</text>
</comment>
<dbReference type="GO" id="GO:0016491">
    <property type="term" value="F:oxidoreductase activity"/>
    <property type="evidence" value="ECO:0007669"/>
    <property type="project" value="InterPro"/>
</dbReference>
<evidence type="ECO:0000256" key="4">
    <source>
        <dbReference type="SAM" id="MobiDB-lite"/>
    </source>
</evidence>
<dbReference type="InterPro" id="IPR017937">
    <property type="entry name" value="Thioredoxin_CS"/>
</dbReference>
<dbReference type="Pfam" id="PF08534">
    <property type="entry name" value="Redoxin"/>
    <property type="match status" value="1"/>
</dbReference>
<organism evidence="6 7">
    <name type="scientific">Jimgerdemannia flammicorona</name>
    <dbReference type="NCBI Taxonomy" id="994334"/>
    <lineage>
        <taxon>Eukaryota</taxon>
        <taxon>Fungi</taxon>
        <taxon>Fungi incertae sedis</taxon>
        <taxon>Mucoromycota</taxon>
        <taxon>Mucoromycotina</taxon>
        <taxon>Endogonomycetes</taxon>
        <taxon>Endogonales</taxon>
        <taxon>Endogonaceae</taxon>
        <taxon>Jimgerdemannia</taxon>
    </lineage>
</organism>
<dbReference type="OrthoDB" id="2121326at2759"/>